<dbReference type="Proteomes" id="UP000678499">
    <property type="component" value="Unassembled WGS sequence"/>
</dbReference>
<evidence type="ECO:0000256" key="6">
    <source>
        <dbReference type="ARBA" id="ARBA00022840"/>
    </source>
</evidence>
<comment type="catalytic activity">
    <reaction evidence="8">
        <text>CMP + ATP = CDP + ADP</text>
        <dbReference type="Rhea" id="RHEA:11600"/>
        <dbReference type="ChEBI" id="CHEBI:30616"/>
        <dbReference type="ChEBI" id="CHEBI:58069"/>
        <dbReference type="ChEBI" id="CHEBI:60377"/>
        <dbReference type="ChEBI" id="CHEBI:456216"/>
        <dbReference type="EC" id="2.7.4.25"/>
    </reaction>
</comment>
<dbReference type="InterPro" id="IPR003136">
    <property type="entry name" value="Cytidylate_kin"/>
</dbReference>
<dbReference type="InterPro" id="IPR027417">
    <property type="entry name" value="P-loop_NTPase"/>
</dbReference>
<evidence type="ECO:0000259" key="9">
    <source>
        <dbReference type="Pfam" id="PF02224"/>
    </source>
</evidence>
<evidence type="ECO:0000313" key="10">
    <source>
        <dbReference type="EMBL" id="CAD7285498.1"/>
    </source>
</evidence>
<dbReference type="CDD" id="cd02020">
    <property type="entry name" value="CMPK"/>
    <property type="match status" value="1"/>
</dbReference>
<sequence length="235" mass="26357">MEANQLVIAIDGQSSSGKSTLAKAIAKALGLVHIDSGAMYRALTLYAMRYWGDKLTQLSAQELEGWLQTQYAHMQISFVKDPQTQQNQTHLNQELVESEIRTMEVSNRVSKIAQLASVRTFLIDQQRLLAAKGGVVMDGRDIGSNVLPNAQIKLFVTTSIHTRVQRRLEELKITDPNVTYQEVEANLKARDFDDENRSLAPLIQADDAMVIKNEGLTKEEVLEQAMKYIQKALLN</sequence>
<keyword evidence="5" id="KW-0418">Kinase</keyword>
<evidence type="ECO:0000256" key="2">
    <source>
        <dbReference type="ARBA" id="ARBA00012906"/>
    </source>
</evidence>
<dbReference type="SUPFAM" id="SSF52540">
    <property type="entry name" value="P-loop containing nucleoside triphosphate hydrolases"/>
    <property type="match status" value="1"/>
</dbReference>
<dbReference type="InterPro" id="IPR011994">
    <property type="entry name" value="Cytidylate_kinase_dom"/>
</dbReference>
<dbReference type="NCBIfam" id="TIGR00017">
    <property type="entry name" value="cmk"/>
    <property type="match status" value="1"/>
</dbReference>
<evidence type="ECO:0000256" key="1">
    <source>
        <dbReference type="ARBA" id="ARBA00009427"/>
    </source>
</evidence>
<dbReference type="GO" id="GO:0006139">
    <property type="term" value="P:nucleobase-containing compound metabolic process"/>
    <property type="evidence" value="ECO:0007669"/>
    <property type="project" value="InterPro"/>
</dbReference>
<dbReference type="OrthoDB" id="6378078at2759"/>
<feature type="domain" description="Cytidylate kinase" evidence="9">
    <location>
        <begin position="8"/>
        <end position="230"/>
    </location>
</feature>
<reference evidence="10" key="1">
    <citation type="submission" date="2020-11" db="EMBL/GenBank/DDBJ databases">
        <authorList>
            <person name="Tran Van P."/>
        </authorList>
    </citation>
    <scope>NUCLEOTIDE SEQUENCE</scope>
</reference>
<evidence type="ECO:0000313" key="11">
    <source>
        <dbReference type="Proteomes" id="UP000678499"/>
    </source>
</evidence>
<keyword evidence="11" id="KW-1185">Reference proteome</keyword>
<dbReference type="EC" id="2.7.4.25" evidence="2"/>
<dbReference type="Gene3D" id="3.40.50.300">
    <property type="entry name" value="P-loop containing nucleotide triphosphate hydrolases"/>
    <property type="match status" value="1"/>
</dbReference>
<dbReference type="EMBL" id="CAJPEX010015711">
    <property type="protein sequence ID" value="CAG0925650.1"/>
    <property type="molecule type" value="Genomic_DNA"/>
</dbReference>
<keyword evidence="3" id="KW-0808">Transferase</keyword>
<name>A0A7R9GK88_9CRUS</name>
<evidence type="ECO:0000256" key="5">
    <source>
        <dbReference type="ARBA" id="ARBA00022777"/>
    </source>
</evidence>
<dbReference type="Pfam" id="PF02224">
    <property type="entry name" value="Cytidylate_kin"/>
    <property type="match status" value="1"/>
</dbReference>
<protein>
    <recommendedName>
        <fullName evidence="2">(d)CMP kinase</fullName>
        <ecNumber evidence="2">2.7.4.25</ecNumber>
    </recommendedName>
</protein>
<dbReference type="GO" id="GO:0005524">
    <property type="term" value="F:ATP binding"/>
    <property type="evidence" value="ECO:0007669"/>
    <property type="project" value="UniProtKB-KW"/>
</dbReference>
<evidence type="ECO:0000256" key="3">
    <source>
        <dbReference type="ARBA" id="ARBA00022679"/>
    </source>
</evidence>
<keyword evidence="6" id="KW-0067">ATP-binding</keyword>
<dbReference type="AlphaFoldDB" id="A0A7R9GK88"/>
<organism evidence="10">
    <name type="scientific">Notodromas monacha</name>
    <dbReference type="NCBI Taxonomy" id="399045"/>
    <lineage>
        <taxon>Eukaryota</taxon>
        <taxon>Metazoa</taxon>
        <taxon>Ecdysozoa</taxon>
        <taxon>Arthropoda</taxon>
        <taxon>Crustacea</taxon>
        <taxon>Oligostraca</taxon>
        <taxon>Ostracoda</taxon>
        <taxon>Podocopa</taxon>
        <taxon>Podocopida</taxon>
        <taxon>Cypridocopina</taxon>
        <taxon>Cypridoidea</taxon>
        <taxon>Cyprididae</taxon>
        <taxon>Notodromas</taxon>
    </lineage>
</organism>
<keyword evidence="4" id="KW-0547">Nucleotide-binding</keyword>
<dbReference type="HAMAP" id="MF_00238">
    <property type="entry name" value="Cytidyl_kinase_type1"/>
    <property type="match status" value="1"/>
</dbReference>
<dbReference type="GO" id="GO:0036431">
    <property type="term" value="F:dCMP kinase activity"/>
    <property type="evidence" value="ECO:0007669"/>
    <property type="project" value="InterPro"/>
</dbReference>
<proteinExistence type="inferred from homology"/>
<evidence type="ECO:0000256" key="8">
    <source>
        <dbReference type="ARBA" id="ARBA00048478"/>
    </source>
</evidence>
<comment type="catalytic activity">
    <reaction evidence="7">
        <text>dCMP + ATP = dCDP + ADP</text>
        <dbReference type="Rhea" id="RHEA:25094"/>
        <dbReference type="ChEBI" id="CHEBI:30616"/>
        <dbReference type="ChEBI" id="CHEBI:57566"/>
        <dbReference type="ChEBI" id="CHEBI:58593"/>
        <dbReference type="ChEBI" id="CHEBI:456216"/>
        <dbReference type="EC" id="2.7.4.25"/>
    </reaction>
</comment>
<gene>
    <name evidence="10" type="ORF">NMOB1V02_LOCUS13100</name>
</gene>
<evidence type="ECO:0000256" key="4">
    <source>
        <dbReference type="ARBA" id="ARBA00022741"/>
    </source>
</evidence>
<dbReference type="EMBL" id="OA897748">
    <property type="protein sequence ID" value="CAD7285498.1"/>
    <property type="molecule type" value="Genomic_DNA"/>
</dbReference>
<comment type="similarity">
    <text evidence="1">Belongs to the cytidylate kinase family. Type 1 subfamily.</text>
</comment>
<accession>A0A7R9GK88</accession>
<evidence type="ECO:0000256" key="7">
    <source>
        <dbReference type="ARBA" id="ARBA00047615"/>
    </source>
</evidence>